<evidence type="ECO:0000313" key="2">
    <source>
        <dbReference type="EMBL" id="JAD95916.1"/>
    </source>
</evidence>
<feature type="compositionally biased region" description="Basic and acidic residues" evidence="1">
    <location>
        <begin position="1"/>
        <end position="23"/>
    </location>
</feature>
<sequence>MRTVRSSEAEARRRPSGEKERSETPSPWPASSATGVRSEEDHTRRSLSAEAEARRRPSGENLTVETARRCPVSVARRA</sequence>
<feature type="region of interest" description="Disordered" evidence="1">
    <location>
        <begin position="1"/>
        <end position="78"/>
    </location>
</feature>
<accession>A0A0A9E759</accession>
<proteinExistence type="predicted"/>
<dbReference type="AlphaFoldDB" id="A0A0A9E759"/>
<reference evidence="2" key="1">
    <citation type="submission" date="2014-09" db="EMBL/GenBank/DDBJ databases">
        <authorList>
            <person name="Magalhaes I.L.F."/>
            <person name="Oliveira U."/>
            <person name="Santos F.R."/>
            <person name="Vidigal T.H.D.A."/>
            <person name="Brescovit A.D."/>
            <person name="Santos A.J."/>
        </authorList>
    </citation>
    <scope>NUCLEOTIDE SEQUENCE</scope>
    <source>
        <tissue evidence="2">Shoot tissue taken approximately 20 cm above the soil surface</tissue>
    </source>
</reference>
<protein>
    <submittedName>
        <fullName evidence="2">Uncharacterized protein</fullName>
    </submittedName>
</protein>
<dbReference type="EMBL" id="GBRH01201979">
    <property type="protein sequence ID" value="JAD95916.1"/>
    <property type="molecule type" value="Transcribed_RNA"/>
</dbReference>
<evidence type="ECO:0000256" key="1">
    <source>
        <dbReference type="SAM" id="MobiDB-lite"/>
    </source>
</evidence>
<name>A0A0A9E759_ARUDO</name>
<reference evidence="2" key="2">
    <citation type="journal article" date="2015" name="Data Brief">
        <title>Shoot transcriptome of the giant reed, Arundo donax.</title>
        <authorList>
            <person name="Barrero R.A."/>
            <person name="Guerrero F.D."/>
            <person name="Moolhuijzen P."/>
            <person name="Goolsby J.A."/>
            <person name="Tidwell J."/>
            <person name="Bellgard S.E."/>
            <person name="Bellgard M.I."/>
        </authorList>
    </citation>
    <scope>NUCLEOTIDE SEQUENCE</scope>
    <source>
        <tissue evidence="2">Shoot tissue taken approximately 20 cm above the soil surface</tissue>
    </source>
</reference>
<organism evidence="2">
    <name type="scientific">Arundo donax</name>
    <name type="common">Giant reed</name>
    <name type="synonym">Donax arundinaceus</name>
    <dbReference type="NCBI Taxonomy" id="35708"/>
    <lineage>
        <taxon>Eukaryota</taxon>
        <taxon>Viridiplantae</taxon>
        <taxon>Streptophyta</taxon>
        <taxon>Embryophyta</taxon>
        <taxon>Tracheophyta</taxon>
        <taxon>Spermatophyta</taxon>
        <taxon>Magnoliopsida</taxon>
        <taxon>Liliopsida</taxon>
        <taxon>Poales</taxon>
        <taxon>Poaceae</taxon>
        <taxon>PACMAD clade</taxon>
        <taxon>Arundinoideae</taxon>
        <taxon>Arundineae</taxon>
        <taxon>Arundo</taxon>
    </lineage>
</organism>